<dbReference type="InterPro" id="IPR001958">
    <property type="entry name" value="Tet-R_TetA/multi-R_MdtG-like"/>
</dbReference>
<dbReference type="Gene3D" id="1.20.1250.20">
    <property type="entry name" value="MFS general substrate transporter like domains"/>
    <property type="match status" value="2"/>
</dbReference>
<evidence type="ECO:0000256" key="5">
    <source>
        <dbReference type="SAM" id="Phobius"/>
    </source>
</evidence>
<comment type="caution">
    <text evidence="7">The sequence shown here is derived from an EMBL/GenBank/DDBJ whole genome shotgun (WGS) entry which is preliminary data.</text>
</comment>
<dbReference type="AlphaFoldDB" id="A0A9D8KHB7"/>
<keyword evidence="4 5" id="KW-0472">Membrane</keyword>
<feature type="transmembrane region" description="Helical" evidence="5">
    <location>
        <begin position="239"/>
        <end position="259"/>
    </location>
</feature>
<gene>
    <name evidence="7" type="ORF">JW984_12635</name>
</gene>
<evidence type="ECO:0000256" key="4">
    <source>
        <dbReference type="ARBA" id="ARBA00023136"/>
    </source>
</evidence>
<dbReference type="Pfam" id="PF07690">
    <property type="entry name" value="MFS_1"/>
    <property type="match status" value="2"/>
</dbReference>
<feature type="transmembrane region" description="Helical" evidence="5">
    <location>
        <begin position="37"/>
        <end position="64"/>
    </location>
</feature>
<dbReference type="InterPro" id="IPR020846">
    <property type="entry name" value="MFS_dom"/>
</dbReference>
<dbReference type="GO" id="GO:0016020">
    <property type="term" value="C:membrane"/>
    <property type="evidence" value="ECO:0007669"/>
    <property type="project" value="UniProtKB-SubCell"/>
</dbReference>
<feature type="transmembrane region" description="Helical" evidence="5">
    <location>
        <begin position="387"/>
        <end position="409"/>
    </location>
</feature>
<evidence type="ECO:0000313" key="8">
    <source>
        <dbReference type="Proteomes" id="UP000809273"/>
    </source>
</evidence>
<feature type="transmembrane region" description="Helical" evidence="5">
    <location>
        <begin position="206"/>
        <end position="227"/>
    </location>
</feature>
<dbReference type="SUPFAM" id="SSF103473">
    <property type="entry name" value="MFS general substrate transporter"/>
    <property type="match status" value="1"/>
</dbReference>
<feature type="transmembrane region" description="Helical" evidence="5">
    <location>
        <begin position="421"/>
        <end position="440"/>
    </location>
</feature>
<dbReference type="GO" id="GO:0022857">
    <property type="term" value="F:transmembrane transporter activity"/>
    <property type="evidence" value="ECO:0007669"/>
    <property type="project" value="InterPro"/>
</dbReference>
<dbReference type="Proteomes" id="UP000809273">
    <property type="component" value="Unassembled WGS sequence"/>
</dbReference>
<evidence type="ECO:0000259" key="6">
    <source>
        <dbReference type="PROSITE" id="PS50850"/>
    </source>
</evidence>
<reference evidence="7" key="2">
    <citation type="submission" date="2021-01" db="EMBL/GenBank/DDBJ databases">
        <authorList>
            <person name="Hahn C.R."/>
            <person name="Youssef N.H."/>
            <person name="Elshahed M."/>
        </authorList>
    </citation>
    <scope>NUCLEOTIDE SEQUENCE</scope>
    <source>
        <strain evidence="7">Zod_Metabat.24</strain>
    </source>
</reference>
<feature type="transmembrane region" description="Helical" evidence="5">
    <location>
        <begin position="165"/>
        <end position="185"/>
    </location>
</feature>
<dbReference type="PANTHER" id="PTHR23528">
    <property type="match status" value="1"/>
</dbReference>
<evidence type="ECO:0000256" key="2">
    <source>
        <dbReference type="ARBA" id="ARBA00022692"/>
    </source>
</evidence>
<feature type="transmembrane region" description="Helical" evidence="5">
    <location>
        <begin position="355"/>
        <end position="375"/>
    </location>
</feature>
<dbReference type="InterPro" id="IPR011701">
    <property type="entry name" value="MFS"/>
</dbReference>
<feature type="transmembrane region" description="Helical" evidence="5">
    <location>
        <begin position="332"/>
        <end position="349"/>
    </location>
</feature>
<dbReference type="InterPro" id="IPR036259">
    <property type="entry name" value="MFS_trans_sf"/>
</dbReference>
<name>A0A9D8KHB7_9DELT</name>
<accession>A0A9D8KHB7</accession>
<protein>
    <submittedName>
        <fullName evidence="7">MFS transporter</fullName>
    </submittedName>
</protein>
<feature type="transmembrane region" description="Helical" evidence="5">
    <location>
        <begin position="7"/>
        <end position="25"/>
    </location>
</feature>
<feature type="transmembrane region" description="Helical" evidence="5">
    <location>
        <begin position="99"/>
        <end position="118"/>
    </location>
</feature>
<sequence length="459" mass="51316">MKLDFKKTFLIGFGFFGVSIIWMVYNTLVPLILEKYIASATIIGLFMTFDNILAVTVQPIIGAVSDKTKTRIGRRMPYILIGAPIAAVFFVYIPVAEIFWILIMTIVMMNLFMALYRSPVIALMPDVIPSPLRSKANGIINFMGGVGAIIATLIGGRLFDVNHNIPFSGAAVILVIAVILLYFTVKEPKEIPKEEGEDFSWKLVRISSIAIACGLITFFVFNSLGLMSSLFTRFFDSAYQGYVLVSLVVFTCIVFFFLFRMVEKSAIFIFLAIFFWFFGYNGVETFFTLYGKHTLGLSTGTTTQILSVFIVSFIIFSIPSGYFATKFGRKKTIIGGLVGMTVFIGALAFTTNVTFVYIIMFLGGISWAAININSIAMIWDISTEEMLGLYTGLYYFFSMLAQTVSPPIIGIVKDRTGDFQSMFYVVPFFFLAALIMMIFVKKGEAKEMTTAEMMEQMEV</sequence>
<keyword evidence="3 5" id="KW-1133">Transmembrane helix</keyword>
<proteinExistence type="predicted"/>
<dbReference type="EMBL" id="JAFGIX010000063">
    <property type="protein sequence ID" value="MBN1574035.1"/>
    <property type="molecule type" value="Genomic_DNA"/>
</dbReference>
<organism evidence="7 8">
    <name type="scientific">Candidatus Zymogenus saltonus</name>
    <dbReference type="NCBI Taxonomy" id="2844893"/>
    <lineage>
        <taxon>Bacteria</taxon>
        <taxon>Deltaproteobacteria</taxon>
        <taxon>Candidatus Zymogenia</taxon>
        <taxon>Candidatus Zymogeniales</taxon>
        <taxon>Candidatus Zymogenaceae</taxon>
        <taxon>Candidatus Zymogenus</taxon>
    </lineage>
</organism>
<reference evidence="7" key="1">
    <citation type="journal article" date="2021" name="Environ. Microbiol.">
        <title>Genomic characterization of three novel Desulfobacterota classes expand the metabolic and phylogenetic diversity of the phylum.</title>
        <authorList>
            <person name="Murphy C.L."/>
            <person name="Biggerstaff J."/>
            <person name="Eichhorn A."/>
            <person name="Ewing E."/>
            <person name="Shahan R."/>
            <person name="Soriano D."/>
            <person name="Stewart S."/>
            <person name="VanMol K."/>
            <person name="Walker R."/>
            <person name="Walters P."/>
            <person name="Elshahed M.S."/>
            <person name="Youssef N.H."/>
        </authorList>
    </citation>
    <scope>NUCLEOTIDE SEQUENCE</scope>
    <source>
        <strain evidence="7">Zod_Metabat.24</strain>
    </source>
</reference>
<dbReference type="PANTHER" id="PTHR23528:SF1">
    <property type="entry name" value="MAJOR FACILITATOR SUPERFAMILY (MFS) PROFILE DOMAIN-CONTAINING PROTEIN"/>
    <property type="match status" value="1"/>
</dbReference>
<keyword evidence="2 5" id="KW-0812">Transmembrane</keyword>
<feature type="domain" description="Major facilitator superfamily (MFS) profile" evidence="6">
    <location>
        <begin position="7"/>
        <end position="445"/>
    </location>
</feature>
<feature type="transmembrane region" description="Helical" evidence="5">
    <location>
        <begin position="266"/>
        <end position="283"/>
    </location>
</feature>
<feature type="transmembrane region" description="Helical" evidence="5">
    <location>
        <begin position="139"/>
        <end position="159"/>
    </location>
</feature>
<evidence type="ECO:0000256" key="3">
    <source>
        <dbReference type="ARBA" id="ARBA00022989"/>
    </source>
</evidence>
<feature type="transmembrane region" description="Helical" evidence="5">
    <location>
        <begin position="76"/>
        <end position="93"/>
    </location>
</feature>
<dbReference type="PRINTS" id="PR01035">
    <property type="entry name" value="TCRTETA"/>
</dbReference>
<evidence type="ECO:0000313" key="7">
    <source>
        <dbReference type="EMBL" id="MBN1574035.1"/>
    </source>
</evidence>
<comment type="subcellular location">
    <subcellularLocation>
        <location evidence="1">Membrane</location>
        <topology evidence="1">Multi-pass membrane protein</topology>
    </subcellularLocation>
</comment>
<feature type="transmembrane region" description="Helical" evidence="5">
    <location>
        <begin position="303"/>
        <end position="325"/>
    </location>
</feature>
<evidence type="ECO:0000256" key="1">
    <source>
        <dbReference type="ARBA" id="ARBA00004141"/>
    </source>
</evidence>
<dbReference type="PROSITE" id="PS50850">
    <property type="entry name" value="MFS"/>
    <property type="match status" value="1"/>
</dbReference>